<dbReference type="Gene3D" id="2.60.120.200">
    <property type="match status" value="1"/>
</dbReference>
<dbReference type="PANTHER" id="PTHR42812">
    <property type="entry name" value="BETA-XYLOSIDASE"/>
    <property type="match status" value="1"/>
</dbReference>
<evidence type="ECO:0000256" key="7">
    <source>
        <dbReference type="SAM" id="SignalP"/>
    </source>
</evidence>
<reference evidence="9" key="1">
    <citation type="journal article" date="2014" name="Int. J. Syst. Evol. Microbiol.">
        <title>Complete genome sequence of Corynebacterium casei LMG S-19264T (=DSM 44701T), isolated from a smear-ripened cheese.</title>
        <authorList>
            <consortium name="US DOE Joint Genome Institute (JGI-PGF)"/>
            <person name="Walter F."/>
            <person name="Albersmeier A."/>
            <person name="Kalinowski J."/>
            <person name="Ruckert C."/>
        </authorList>
    </citation>
    <scope>NUCLEOTIDE SEQUENCE</scope>
    <source>
        <strain evidence="9">CGMCC 1.15330</strain>
    </source>
</reference>
<feature type="signal peptide" evidence="7">
    <location>
        <begin position="1"/>
        <end position="20"/>
    </location>
</feature>
<accession>A0A916TD64</accession>
<feature type="active site" description="Proton acceptor" evidence="4">
    <location>
        <position position="56"/>
    </location>
</feature>
<evidence type="ECO:0000313" key="10">
    <source>
        <dbReference type="Proteomes" id="UP000623067"/>
    </source>
</evidence>
<keyword evidence="10" id="KW-1185">Reference proteome</keyword>
<dbReference type="InterPro" id="IPR013320">
    <property type="entry name" value="ConA-like_dom_sf"/>
</dbReference>
<dbReference type="SUPFAM" id="SSF75005">
    <property type="entry name" value="Arabinanase/levansucrase/invertase"/>
    <property type="match status" value="1"/>
</dbReference>
<evidence type="ECO:0000256" key="4">
    <source>
        <dbReference type="PIRSR" id="PIRSR606710-1"/>
    </source>
</evidence>
<dbReference type="RefSeq" id="WP_188660471.1">
    <property type="nucleotide sequence ID" value="NZ_BMIH01000005.1"/>
</dbReference>
<dbReference type="InterPro" id="IPR041542">
    <property type="entry name" value="GH43_C2"/>
</dbReference>
<reference evidence="9" key="2">
    <citation type="submission" date="2020-09" db="EMBL/GenBank/DDBJ databases">
        <authorList>
            <person name="Sun Q."/>
            <person name="Zhou Y."/>
        </authorList>
    </citation>
    <scope>NUCLEOTIDE SEQUENCE</scope>
    <source>
        <strain evidence="9">CGMCC 1.15330</strain>
    </source>
</reference>
<dbReference type="Pfam" id="PF04616">
    <property type="entry name" value="Glyco_hydro_43"/>
    <property type="match status" value="1"/>
</dbReference>
<dbReference type="AlphaFoldDB" id="A0A916TD64"/>
<dbReference type="GO" id="GO:0005975">
    <property type="term" value="P:carbohydrate metabolic process"/>
    <property type="evidence" value="ECO:0007669"/>
    <property type="project" value="InterPro"/>
</dbReference>
<evidence type="ECO:0000313" key="9">
    <source>
        <dbReference type="EMBL" id="GGB40964.1"/>
    </source>
</evidence>
<proteinExistence type="inferred from homology"/>
<evidence type="ECO:0000256" key="6">
    <source>
        <dbReference type="RuleBase" id="RU361187"/>
    </source>
</evidence>
<sequence>MAWKSMLALSALAIGTAALAGEPHFERFTYSGQSQERVAVGPGEYRNPILSGYYPDPLVVRVGEDYYLANSSFISFPGIPVWHSRDLVHWRQIGNAIDRPTQLSFLDRTTATGVFAPDISYHDGLFYIVNTCVDCGGNFVITAKDPAGPWSDPIWLPFDGIDPSIYWEGDRAYIVNNRMPAQPARYNGHRAIWVQEFDWRTGTMRGESTELVDGGTDLAKKPIWVEGPHLFRRGDYYYLMAAEGGTEVNHSEVIFRAKSLRGPFTPWAGNPILTQRDLDPARPDPVTSTGHAKLVQTQNGEWWATFLGVRPYAGNSFNIGRETFLLPVTWQDDWPVILPHGKRVPFAVAAPRLPAGHAPDAPTTGDFSYQEDFDGSTLGPAWTGIRIPRQPFWRLAGGDLILGRGAKLGVQLGTPSFIGRRQQHHVVTVSTTLRFTPEHEEDRAGLAAYQSDRNYAFVGIAREAGTPVVALYISQGGTERLVASRPHHGPAPLTLTMRQNGGTLSFAYSENGQETVLASGIDARFLSTEAAGGFVGTIIGPYAFYD</sequence>
<name>A0A916TD64_9SPHN</name>
<dbReference type="EMBL" id="BMIH01000005">
    <property type="protein sequence ID" value="GGB40964.1"/>
    <property type="molecule type" value="Genomic_DNA"/>
</dbReference>
<feature type="site" description="Important for catalytic activity, responsible for pKa modulation of the active site Glu and correct orientation of both the proton donor and substrate" evidence="5">
    <location>
        <position position="162"/>
    </location>
</feature>
<dbReference type="InterPro" id="IPR051795">
    <property type="entry name" value="Glycosyl_Hydrlase_43"/>
</dbReference>
<dbReference type="PANTHER" id="PTHR42812:SF12">
    <property type="entry name" value="BETA-XYLOSIDASE-RELATED"/>
    <property type="match status" value="1"/>
</dbReference>
<organism evidence="9 10">
    <name type="scientific">Sphingomonas metalli</name>
    <dbReference type="NCBI Taxonomy" id="1779358"/>
    <lineage>
        <taxon>Bacteria</taxon>
        <taxon>Pseudomonadati</taxon>
        <taxon>Pseudomonadota</taxon>
        <taxon>Alphaproteobacteria</taxon>
        <taxon>Sphingomonadales</taxon>
        <taxon>Sphingomonadaceae</taxon>
        <taxon>Sphingomonas</taxon>
    </lineage>
</organism>
<feature type="chain" id="PRO_5036857859" evidence="7">
    <location>
        <begin position="21"/>
        <end position="546"/>
    </location>
</feature>
<evidence type="ECO:0000259" key="8">
    <source>
        <dbReference type="Pfam" id="PF17851"/>
    </source>
</evidence>
<comment type="similarity">
    <text evidence="1 6">Belongs to the glycosyl hydrolase 43 family.</text>
</comment>
<dbReference type="GO" id="GO:0004553">
    <property type="term" value="F:hydrolase activity, hydrolyzing O-glycosyl compounds"/>
    <property type="evidence" value="ECO:0007669"/>
    <property type="project" value="InterPro"/>
</dbReference>
<dbReference type="InterPro" id="IPR006710">
    <property type="entry name" value="Glyco_hydro_43"/>
</dbReference>
<dbReference type="SUPFAM" id="SSF49899">
    <property type="entry name" value="Concanavalin A-like lectins/glucanases"/>
    <property type="match status" value="1"/>
</dbReference>
<dbReference type="Pfam" id="PF17851">
    <property type="entry name" value="GH43_C2"/>
    <property type="match status" value="1"/>
</dbReference>
<evidence type="ECO:0000256" key="3">
    <source>
        <dbReference type="ARBA" id="ARBA00023295"/>
    </source>
</evidence>
<keyword evidence="3 6" id="KW-0326">Glycosidase</keyword>
<dbReference type="Proteomes" id="UP000623067">
    <property type="component" value="Unassembled WGS sequence"/>
</dbReference>
<evidence type="ECO:0000256" key="1">
    <source>
        <dbReference type="ARBA" id="ARBA00009865"/>
    </source>
</evidence>
<feature type="domain" description="Beta-xylosidase C-terminal Concanavalin A-like" evidence="8">
    <location>
        <begin position="371"/>
        <end position="544"/>
    </location>
</feature>
<dbReference type="InterPro" id="IPR023296">
    <property type="entry name" value="Glyco_hydro_beta-prop_sf"/>
</dbReference>
<gene>
    <name evidence="9" type="ORF">GCM10011380_33050</name>
</gene>
<keyword evidence="7" id="KW-0732">Signal</keyword>
<keyword evidence="2 6" id="KW-0378">Hydrolase</keyword>
<evidence type="ECO:0000256" key="2">
    <source>
        <dbReference type="ARBA" id="ARBA00022801"/>
    </source>
</evidence>
<comment type="caution">
    <text evidence="9">The sequence shown here is derived from an EMBL/GenBank/DDBJ whole genome shotgun (WGS) entry which is preliminary data.</text>
</comment>
<protein>
    <submittedName>
        <fullName evidence="9">Glycoside hydrolase 43 family protein</fullName>
    </submittedName>
</protein>
<evidence type="ECO:0000256" key="5">
    <source>
        <dbReference type="PIRSR" id="PIRSR606710-2"/>
    </source>
</evidence>
<feature type="active site" description="Proton donor" evidence="4">
    <location>
        <position position="226"/>
    </location>
</feature>
<dbReference type="Gene3D" id="2.115.10.20">
    <property type="entry name" value="Glycosyl hydrolase domain, family 43"/>
    <property type="match status" value="1"/>
</dbReference>
<dbReference type="CDD" id="cd18617">
    <property type="entry name" value="GH43_XynB-like"/>
    <property type="match status" value="1"/>
</dbReference>